<sequence length="775" mass="87658">MDKGLKHGKMCHVLKTQEDRRSSRQTALIKQWEFVKSDTRGLAQERAIQQQLQLSHHDQVKFIWSQKENADSLQQGDHGNEDAEEENEYLHLYDSLEVHPQDKKNPILLDSKHLGSQIEEKEEKGQLLSDDVYSDLRYDPNWRTNLKGAGRFNESPQISVKECYQNPEEPSNQWCDSRGGLVIKGGYRYIVDTSTAPVLTPHMASSESDHLYRLWPQNDQTSSATSPQCLNSSAKNQSDNNLQRGFRQMGEKSLDNVGETISITSKQTEDIQSMHVQELQTCYQKEVKHTQEGPIQTQQRSTSPLMSPKVLSNKNQRPLIENKVQHNILTLGRITPKCGSYVKAYALKQEMPHQKKVHVTLEKTASAESQTGSSAPKLSLLQKTQQLKVAKISKGKKAKQKEYSNPSQQQQNPSLRVEAEHGDCLHSQLAKSATVNQTEPQKTTSSQPLPSTVHLSIHLNTGSHLLPLLQQMGQNAIINLPSLHDHTYRTSASKSALSLAYKQTTVEKSNHVSRKGLNVHLTHQNWESGPEQWERTEELKCPSYKGEDQRWSPNEGYVNTFAQNLPRTLTSTLPQVMGTSKVLPPIGQPITGKGTEPSSGHSVNTAYPIHRSSSDGYLVQMEKQRQMRAKDTDKASCVKDYKLLKSDIKFQGLNPDCAANEKTVEKLKRQKLYSNVIRQQNKKLSGIPFPRTKDQKDCDKKVPRMKALEYVKTIAKPPIQSRPKVKQRNQSEGITEHAPFMKGLDVSQLATLQLLRKRHEEEKQSVALFTKQHAV</sequence>
<dbReference type="Proteomes" id="UP000257200">
    <property type="component" value="Unplaced"/>
</dbReference>
<dbReference type="GO" id="GO:0035082">
    <property type="term" value="P:axoneme assembly"/>
    <property type="evidence" value="ECO:0007669"/>
    <property type="project" value="TreeGrafter"/>
</dbReference>
<feature type="region of interest" description="Disordered" evidence="1">
    <location>
        <begin position="218"/>
        <end position="240"/>
    </location>
</feature>
<reference evidence="2" key="2">
    <citation type="submission" date="2025-09" db="UniProtKB">
        <authorList>
            <consortium name="Ensembl"/>
        </authorList>
    </citation>
    <scope>IDENTIFICATION</scope>
</reference>
<protein>
    <submittedName>
        <fullName evidence="2">Junctional cadherin complex regulator</fullName>
    </submittedName>
</protein>
<proteinExistence type="predicted"/>
<dbReference type="PANTHER" id="PTHR14726:SF1">
    <property type="entry name" value="JHY PROTEIN HOMOLOG"/>
    <property type="match status" value="1"/>
</dbReference>
<dbReference type="STRING" id="80966.ENSAPOP00000002169"/>
<feature type="region of interest" description="Disordered" evidence="1">
    <location>
        <begin position="391"/>
        <end position="420"/>
    </location>
</feature>
<dbReference type="Ensembl" id="ENSAPOT00000013888.1">
    <property type="protein sequence ID" value="ENSAPOP00000002169.1"/>
    <property type="gene ID" value="ENSAPOG00000003548.1"/>
</dbReference>
<feature type="compositionally biased region" description="Low complexity" evidence="1">
    <location>
        <begin position="404"/>
        <end position="414"/>
    </location>
</feature>
<dbReference type="PANTHER" id="PTHR14726">
    <property type="entry name" value="JHY PROTEIN HOMOLOG"/>
    <property type="match status" value="1"/>
</dbReference>
<dbReference type="GeneTree" id="ENSGT00390000002823"/>
<dbReference type="AlphaFoldDB" id="A0A3Q1EFN8"/>
<reference evidence="2" key="1">
    <citation type="submission" date="2025-08" db="UniProtKB">
        <authorList>
            <consortium name="Ensembl"/>
        </authorList>
    </citation>
    <scope>IDENTIFICATION</scope>
</reference>
<dbReference type="InterPro" id="IPR027968">
    <property type="entry name" value="JHY"/>
</dbReference>
<dbReference type="InParanoid" id="A0A3Q1EFN8"/>
<dbReference type="Pfam" id="PF15261">
    <property type="entry name" value="JHY"/>
    <property type="match status" value="1"/>
</dbReference>
<evidence type="ECO:0000313" key="3">
    <source>
        <dbReference type="Proteomes" id="UP000257200"/>
    </source>
</evidence>
<organism evidence="2 3">
    <name type="scientific">Acanthochromis polyacanthus</name>
    <name type="common">spiny chromis</name>
    <dbReference type="NCBI Taxonomy" id="80966"/>
    <lineage>
        <taxon>Eukaryota</taxon>
        <taxon>Metazoa</taxon>
        <taxon>Chordata</taxon>
        <taxon>Craniata</taxon>
        <taxon>Vertebrata</taxon>
        <taxon>Euteleostomi</taxon>
        <taxon>Actinopterygii</taxon>
        <taxon>Neopterygii</taxon>
        <taxon>Teleostei</taxon>
        <taxon>Neoteleostei</taxon>
        <taxon>Acanthomorphata</taxon>
        <taxon>Ovalentaria</taxon>
        <taxon>Pomacentridae</taxon>
        <taxon>Acanthochromis</taxon>
    </lineage>
</organism>
<accession>A0A3Q1EFN8</accession>
<dbReference type="FunCoup" id="A0A3Q1EFN8">
    <property type="interactions" value="390"/>
</dbReference>
<evidence type="ECO:0000313" key="2">
    <source>
        <dbReference type="Ensembl" id="ENSAPOP00000002169.1"/>
    </source>
</evidence>
<name>A0A3Q1EFN8_9TELE</name>
<evidence type="ECO:0000256" key="1">
    <source>
        <dbReference type="SAM" id="MobiDB-lite"/>
    </source>
</evidence>
<keyword evidence="3" id="KW-1185">Reference proteome</keyword>